<name>A0A1H3I8Q5_9EURY</name>
<dbReference type="Proteomes" id="UP000199079">
    <property type="component" value="Unassembled WGS sequence"/>
</dbReference>
<keyword evidence="2" id="KW-1185">Reference proteome</keyword>
<evidence type="ECO:0000313" key="1">
    <source>
        <dbReference type="EMBL" id="SDY24106.1"/>
    </source>
</evidence>
<evidence type="ECO:0000313" key="2">
    <source>
        <dbReference type="Proteomes" id="UP000199079"/>
    </source>
</evidence>
<dbReference type="OrthoDB" id="334143at2157"/>
<protein>
    <recommendedName>
        <fullName evidence="3">RING-type domain-containing protein</fullName>
    </recommendedName>
</protein>
<accession>A0A1H3I8Q5</accession>
<proteinExistence type="predicted"/>
<dbReference type="GeneID" id="43839016"/>
<dbReference type="EMBL" id="FNPC01000004">
    <property type="protein sequence ID" value="SDY24106.1"/>
    <property type="molecule type" value="Genomic_DNA"/>
</dbReference>
<sequence>MPLCARCEDELEAGSGLLARIGIGSLDGYECSNCGTLLCSDCFNERTLELAGSTHDRCPACEGTLRKR</sequence>
<dbReference type="RefSeq" id="WP_021075204.1">
    <property type="nucleotide sequence ID" value="NZ_FNPC01000004.1"/>
</dbReference>
<gene>
    <name evidence="1" type="ORF">SAMN05216564_10429</name>
</gene>
<reference evidence="2" key="1">
    <citation type="submission" date="2016-10" db="EMBL/GenBank/DDBJ databases">
        <authorList>
            <person name="Varghese N."/>
            <person name="Submissions S."/>
        </authorList>
    </citation>
    <scope>NUCLEOTIDE SEQUENCE [LARGE SCALE GENOMIC DNA]</scope>
    <source>
        <strain evidence="2">DC30,IBRC 10041,KCTC 4046</strain>
    </source>
</reference>
<evidence type="ECO:0008006" key="3">
    <source>
        <dbReference type="Google" id="ProtNLM"/>
    </source>
</evidence>
<dbReference type="AlphaFoldDB" id="A0A1H3I8Q5"/>
<organism evidence="1 2">
    <name type="scientific">Halopenitus persicus</name>
    <dbReference type="NCBI Taxonomy" id="1048396"/>
    <lineage>
        <taxon>Archaea</taxon>
        <taxon>Methanobacteriati</taxon>
        <taxon>Methanobacteriota</taxon>
        <taxon>Stenosarchaea group</taxon>
        <taxon>Halobacteria</taxon>
        <taxon>Halobacteriales</taxon>
        <taxon>Haloferacaceae</taxon>
        <taxon>Halopenitus</taxon>
    </lineage>
</organism>